<keyword evidence="6 8" id="KW-1133">Transmembrane helix</keyword>
<feature type="transmembrane region" description="Helical" evidence="8">
    <location>
        <begin position="92"/>
        <end position="110"/>
    </location>
</feature>
<feature type="domain" description="RCK N-terminal" evidence="9">
    <location>
        <begin position="404"/>
        <end position="521"/>
    </location>
</feature>
<dbReference type="RefSeq" id="WP_085011205.1">
    <property type="nucleotide sequence ID" value="NZ_NAAD01000017.1"/>
</dbReference>
<dbReference type="InterPro" id="IPR006037">
    <property type="entry name" value="RCK_C"/>
</dbReference>
<dbReference type="GO" id="GO:0006813">
    <property type="term" value="P:potassium ion transport"/>
    <property type="evidence" value="ECO:0007669"/>
    <property type="project" value="UniProtKB-KW"/>
</dbReference>
<evidence type="ECO:0000256" key="2">
    <source>
        <dbReference type="ARBA" id="ARBA00005551"/>
    </source>
</evidence>
<evidence type="ECO:0000256" key="3">
    <source>
        <dbReference type="ARBA" id="ARBA00022448"/>
    </source>
</evidence>
<comment type="similarity">
    <text evidence="2">Belongs to the monovalent cation:proton antiporter 2 (CPA2) transporter (TC 2.A.37) family.</text>
</comment>
<evidence type="ECO:0000256" key="4">
    <source>
        <dbReference type="ARBA" id="ARBA00022538"/>
    </source>
</evidence>
<dbReference type="Pfam" id="PF00999">
    <property type="entry name" value="Na_H_Exchanger"/>
    <property type="match status" value="1"/>
</dbReference>
<evidence type="ECO:0000313" key="12">
    <source>
        <dbReference type="Proteomes" id="UP000193136"/>
    </source>
</evidence>
<feature type="transmembrane region" description="Helical" evidence="8">
    <location>
        <begin position="61"/>
        <end position="80"/>
    </location>
</feature>
<dbReference type="Proteomes" id="UP000193136">
    <property type="component" value="Unassembled WGS sequence"/>
</dbReference>
<keyword evidence="4" id="KW-0406">Ion transport</keyword>
<dbReference type="InterPro" id="IPR003148">
    <property type="entry name" value="RCK_N"/>
</dbReference>
<dbReference type="Gene3D" id="3.30.70.1450">
    <property type="entry name" value="Regulator of K+ conductance, C-terminal domain"/>
    <property type="match status" value="1"/>
</dbReference>
<dbReference type="InterPro" id="IPR038770">
    <property type="entry name" value="Na+/solute_symporter_sf"/>
</dbReference>
<evidence type="ECO:0000256" key="1">
    <source>
        <dbReference type="ARBA" id="ARBA00004141"/>
    </source>
</evidence>
<feature type="transmembrane region" description="Helical" evidence="8">
    <location>
        <begin position="147"/>
        <end position="170"/>
    </location>
</feature>
<dbReference type="Pfam" id="PF02080">
    <property type="entry name" value="TrkA_C"/>
    <property type="match status" value="1"/>
</dbReference>
<organism evidence="11 12">
    <name type="scientific">Geothermobacter hydrogeniphilus</name>
    <dbReference type="NCBI Taxonomy" id="1969733"/>
    <lineage>
        <taxon>Bacteria</taxon>
        <taxon>Pseudomonadati</taxon>
        <taxon>Thermodesulfobacteriota</taxon>
        <taxon>Desulfuromonadia</taxon>
        <taxon>Desulfuromonadales</taxon>
        <taxon>Geothermobacteraceae</taxon>
        <taxon>Geothermobacter</taxon>
    </lineage>
</organism>
<dbReference type="GO" id="GO:1902600">
    <property type="term" value="P:proton transmembrane transport"/>
    <property type="evidence" value="ECO:0007669"/>
    <property type="project" value="InterPro"/>
</dbReference>
<name>A0A1X0XXT3_9BACT</name>
<keyword evidence="3" id="KW-0813">Transport</keyword>
<dbReference type="Gene3D" id="3.40.50.720">
    <property type="entry name" value="NAD(P)-binding Rossmann-like Domain"/>
    <property type="match status" value="1"/>
</dbReference>
<dbReference type="GO" id="GO:0016020">
    <property type="term" value="C:membrane"/>
    <property type="evidence" value="ECO:0007669"/>
    <property type="project" value="UniProtKB-SubCell"/>
</dbReference>
<dbReference type="PROSITE" id="PS51201">
    <property type="entry name" value="RCK_N"/>
    <property type="match status" value="1"/>
</dbReference>
<dbReference type="STRING" id="1969733.B5V00_12810"/>
<protein>
    <recommendedName>
        <fullName evidence="13">Kef-type potassium/proton antiporter, CPA2 family</fullName>
    </recommendedName>
</protein>
<evidence type="ECO:0000259" key="10">
    <source>
        <dbReference type="PROSITE" id="PS51202"/>
    </source>
</evidence>
<feature type="transmembrane region" description="Helical" evidence="8">
    <location>
        <begin position="176"/>
        <end position="199"/>
    </location>
</feature>
<proteinExistence type="inferred from homology"/>
<comment type="subcellular location">
    <subcellularLocation>
        <location evidence="1">Membrane</location>
        <topology evidence="1">Multi-pass membrane protein</topology>
    </subcellularLocation>
</comment>
<dbReference type="InterPro" id="IPR006153">
    <property type="entry name" value="Cation/H_exchanger_TM"/>
</dbReference>
<feature type="transmembrane region" description="Helical" evidence="8">
    <location>
        <begin position="219"/>
        <end position="249"/>
    </location>
</feature>
<feature type="transmembrane region" description="Helical" evidence="8">
    <location>
        <begin position="6"/>
        <end position="26"/>
    </location>
</feature>
<dbReference type="EMBL" id="NAAD01000017">
    <property type="protein sequence ID" value="ORJ57649.1"/>
    <property type="molecule type" value="Genomic_DNA"/>
</dbReference>
<gene>
    <name evidence="11" type="ORF">B5V00_12810</name>
</gene>
<dbReference type="GO" id="GO:0008324">
    <property type="term" value="F:monoatomic cation transmembrane transporter activity"/>
    <property type="evidence" value="ECO:0007669"/>
    <property type="project" value="InterPro"/>
</dbReference>
<keyword evidence="4" id="KW-0633">Potassium transport</keyword>
<dbReference type="PANTHER" id="PTHR42751">
    <property type="entry name" value="SODIUM/HYDROGEN EXCHANGER FAMILY/TRKA DOMAIN PROTEIN"/>
    <property type="match status" value="1"/>
</dbReference>
<dbReference type="SUPFAM" id="SSF51735">
    <property type="entry name" value="NAD(P)-binding Rossmann-fold domains"/>
    <property type="match status" value="1"/>
</dbReference>
<dbReference type="AlphaFoldDB" id="A0A1X0XXT3"/>
<dbReference type="Pfam" id="PF02254">
    <property type="entry name" value="TrkA_N"/>
    <property type="match status" value="1"/>
</dbReference>
<dbReference type="PANTHER" id="PTHR42751:SF3">
    <property type="entry name" value="SODIUM_GLUTAMATE SYMPORTER"/>
    <property type="match status" value="1"/>
</dbReference>
<evidence type="ECO:0000256" key="7">
    <source>
        <dbReference type="ARBA" id="ARBA00023136"/>
    </source>
</evidence>
<feature type="transmembrane region" description="Helical" evidence="8">
    <location>
        <begin position="292"/>
        <end position="314"/>
    </location>
</feature>
<feature type="domain" description="RCK C-terminal" evidence="10">
    <location>
        <begin position="569"/>
        <end position="654"/>
    </location>
</feature>
<feature type="transmembrane region" description="Helical" evidence="8">
    <location>
        <begin position="31"/>
        <end position="49"/>
    </location>
</feature>
<dbReference type="OrthoDB" id="9781411at2"/>
<feature type="transmembrane region" description="Helical" evidence="8">
    <location>
        <begin position="116"/>
        <end position="135"/>
    </location>
</feature>
<evidence type="ECO:0000256" key="8">
    <source>
        <dbReference type="SAM" id="Phobius"/>
    </source>
</evidence>
<feature type="transmembrane region" description="Helical" evidence="8">
    <location>
        <begin position="320"/>
        <end position="339"/>
    </location>
</feature>
<evidence type="ECO:0000259" key="9">
    <source>
        <dbReference type="PROSITE" id="PS51201"/>
    </source>
</evidence>
<keyword evidence="12" id="KW-1185">Reference proteome</keyword>
<evidence type="ECO:0008006" key="13">
    <source>
        <dbReference type="Google" id="ProtNLM"/>
    </source>
</evidence>
<dbReference type="SUPFAM" id="SSF116726">
    <property type="entry name" value="TrkA C-terminal domain-like"/>
    <property type="match status" value="1"/>
</dbReference>
<feature type="transmembrane region" description="Helical" evidence="8">
    <location>
        <begin position="351"/>
        <end position="371"/>
    </location>
</feature>
<feature type="transmembrane region" description="Helical" evidence="8">
    <location>
        <begin position="261"/>
        <end position="280"/>
    </location>
</feature>
<accession>A0A1X0XXT3</accession>
<dbReference type="PROSITE" id="PS51202">
    <property type="entry name" value="RCK_C"/>
    <property type="match status" value="1"/>
</dbReference>
<evidence type="ECO:0000256" key="6">
    <source>
        <dbReference type="ARBA" id="ARBA00022989"/>
    </source>
</evidence>
<keyword evidence="5 8" id="KW-0812">Transmembrane</keyword>
<sequence>MTTISLQDILILLGLALAIAFLCRLIKLSPIIGYLMTGLLVGPYGFHLIKGINDVEMMADIGVIMLLFTIGLEFSVSRILRLKGLLLKCGSTQVILTGLLICGLAVMAGLPMRTAAVLGMALALSSTAIVLKLLLEKGELDSAHGRIALAVLLFQDLSVIFFLVALPLLGGQAREFTLLGVAGALGLLAGLFVFSRYLLQPLLISVLRTRAPELFRLTILFLVLGTAWVTHLAGLSLALGAFLAGLALAESDYSHQALSDIIPFRDTFLAIFFISMGMLVNVRSLSDDGPLILGLFLLLCLLKALIATLAALWARFPLRISLLSGLILFQVGEFSFILLKQARSLYLIPEHSYQITLFVITLSMMTTPLLFSRAGVIAERLAGMLSNRKESWSDTEEEQTANLQGHVVIAGYGLAGRNVARVLRDMQIPYIHIEMNGEIVRRARERGEFIVYGDATSRTVLERVGTGRARALVLAINDPSALAGTIQAAREINDRLYILVRTRFVLDLDRLYEFGADEVIPDEFEASLQMAACLLRSFAIPEGKTLKLIASLRQEHYGGLREPAVPPADLAGYLSVLEDGRIEFRPLPEHSPCMGRTLAELQFRARTGTMVVGVVRKERILYNPTAEFSLEEGDTLMLLGAGEDLDRARQLLHGELSDSPVDTPVS</sequence>
<evidence type="ECO:0000313" key="11">
    <source>
        <dbReference type="EMBL" id="ORJ57649.1"/>
    </source>
</evidence>
<dbReference type="InterPro" id="IPR036721">
    <property type="entry name" value="RCK_C_sf"/>
</dbReference>
<dbReference type="Gene3D" id="1.20.1530.20">
    <property type="match status" value="1"/>
</dbReference>
<keyword evidence="7 8" id="KW-0472">Membrane</keyword>
<dbReference type="GO" id="GO:0015297">
    <property type="term" value="F:antiporter activity"/>
    <property type="evidence" value="ECO:0007669"/>
    <property type="project" value="InterPro"/>
</dbReference>
<evidence type="ECO:0000256" key="5">
    <source>
        <dbReference type="ARBA" id="ARBA00022692"/>
    </source>
</evidence>
<reference evidence="11 12" key="1">
    <citation type="submission" date="2017-03" db="EMBL/GenBank/DDBJ databases">
        <title>Genome sequence of Geothermobacter sp. EPR-M, Deep-Sea Iron Reducer.</title>
        <authorList>
            <person name="Tully B."/>
            <person name="Savalia P."/>
            <person name="Abuyen K."/>
            <person name="Baughan C."/>
            <person name="Romero E."/>
            <person name="Ronkowski C."/>
            <person name="Torres B."/>
            <person name="Tremblay J."/>
            <person name="Trujillo A."/>
            <person name="Tyler M."/>
            <person name="Perez-Rodriguez I."/>
            <person name="Amend J."/>
        </authorList>
    </citation>
    <scope>NUCLEOTIDE SEQUENCE [LARGE SCALE GENOMIC DNA]</scope>
    <source>
        <strain evidence="11 12">EPR-M</strain>
    </source>
</reference>
<dbReference type="InterPro" id="IPR036291">
    <property type="entry name" value="NAD(P)-bd_dom_sf"/>
</dbReference>
<keyword evidence="4" id="KW-0630">Potassium</keyword>
<comment type="caution">
    <text evidence="11">The sequence shown here is derived from an EMBL/GenBank/DDBJ whole genome shotgun (WGS) entry which is preliminary data.</text>
</comment>